<evidence type="ECO:0000259" key="9">
    <source>
        <dbReference type="PROSITE" id="PS50268"/>
    </source>
</evidence>
<dbReference type="SUPFAM" id="SSF49313">
    <property type="entry name" value="Cadherin-like"/>
    <property type="match status" value="3"/>
</dbReference>
<protein>
    <recommendedName>
        <fullName evidence="9">Cadherin domain-containing protein</fullName>
    </recommendedName>
</protein>
<dbReference type="GO" id="GO:0005911">
    <property type="term" value="C:cell-cell junction"/>
    <property type="evidence" value="ECO:0007669"/>
    <property type="project" value="TreeGrafter"/>
</dbReference>
<dbReference type="CDD" id="cd11304">
    <property type="entry name" value="Cadherin_repeat"/>
    <property type="match status" value="2"/>
</dbReference>
<evidence type="ECO:0000256" key="4">
    <source>
        <dbReference type="ARBA" id="ARBA00022837"/>
    </source>
</evidence>
<organism evidence="10 11">
    <name type="scientific">Sphaeramia orbicularis</name>
    <name type="common">orbiculate cardinalfish</name>
    <dbReference type="NCBI Taxonomy" id="375764"/>
    <lineage>
        <taxon>Eukaryota</taxon>
        <taxon>Metazoa</taxon>
        <taxon>Chordata</taxon>
        <taxon>Craniata</taxon>
        <taxon>Vertebrata</taxon>
        <taxon>Euteleostomi</taxon>
        <taxon>Actinopterygii</taxon>
        <taxon>Neopterygii</taxon>
        <taxon>Teleostei</taxon>
        <taxon>Neoteleostei</taxon>
        <taxon>Acanthomorphata</taxon>
        <taxon>Gobiaria</taxon>
        <taxon>Kurtiformes</taxon>
        <taxon>Apogonoidei</taxon>
        <taxon>Apogonidae</taxon>
        <taxon>Apogoninae</taxon>
        <taxon>Sphaeramia</taxon>
    </lineage>
</organism>
<evidence type="ECO:0000256" key="3">
    <source>
        <dbReference type="ARBA" id="ARBA00022737"/>
    </source>
</evidence>
<dbReference type="InterPro" id="IPR020894">
    <property type="entry name" value="Cadherin_CS"/>
</dbReference>
<feature type="domain" description="Cadherin" evidence="9">
    <location>
        <begin position="55"/>
        <end position="203"/>
    </location>
</feature>
<dbReference type="SMART" id="SM00112">
    <property type="entry name" value="CA"/>
    <property type="match status" value="3"/>
</dbReference>
<dbReference type="Gene3D" id="2.60.40.60">
    <property type="entry name" value="Cadherins"/>
    <property type="match status" value="4"/>
</dbReference>
<keyword evidence="11" id="KW-1185">Reference proteome</keyword>
<dbReference type="GO" id="GO:0005886">
    <property type="term" value="C:plasma membrane"/>
    <property type="evidence" value="ECO:0007669"/>
    <property type="project" value="InterPro"/>
</dbReference>
<evidence type="ECO:0000313" key="10">
    <source>
        <dbReference type="Ensembl" id="ENSSORP00005015505.1"/>
    </source>
</evidence>
<comment type="subcellular location">
    <subcellularLocation>
        <location evidence="1">Membrane</location>
    </subcellularLocation>
</comment>
<evidence type="ECO:0000256" key="1">
    <source>
        <dbReference type="ARBA" id="ARBA00004370"/>
    </source>
</evidence>
<feature type="domain" description="Cadherin" evidence="9">
    <location>
        <begin position="204"/>
        <end position="305"/>
    </location>
</feature>
<keyword evidence="6" id="KW-1133">Transmembrane helix</keyword>
<dbReference type="PANTHER" id="PTHR24025:SF31">
    <property type="entry name" value="NEURAL-CADHERIN"/>
    <property type="match status" value="1"/>
</dbReference>
<dbReference type="PRINTS" id="PR00205">
    <property type="entry name" value="CADHERIN"/>
</dbReference>
<dbReference type="PROSITE" id="PS50268">
    <property type="entry name" value="CADHERIN_2"/>
    <property type="match status" value="2"/>
</dbReference>
<evidence type="ECO:0000313" key="11">
    <source>
        <dbReference type="Proteomes" id="UP000472271"/>
    </source>
</evidence>
<keyword evidence="4 8" id="KW-0106">Calcium</keyword>
<dbReference type="Proteomes" id="UP000472271">
    <property type="component" value="Chromosome 13"/>
</dbReference>
<dbReference type="GO" id="GO:0005509">
    <property type="term" value="F:calcium ion binding"/>
    <property type="evidence" value="ECO:0007669"/>
    <property type="project" value="UniProtKB-UniRule"/>
</dbReference>
<dbReference type="PROSITE" id="PS00232">
    <property type="entry name" value="CADHERIN_1"/>
    <property type="match status" value="1"/>
</dbReference>
<proteinExistence type="predicted"/>
<keyword evidence="2" id="KW-0812">Transmembrane</keyword>
<evidence type="ECO:0000256" key="2">
    <source>
        <dbReference type="ARBA" id="ARBA00022692"/>
    </source>
</evidence>
<dbReference type="InParanoid" id="A0A672ZEU3"/>
<keyword evidence="7" id="KW-0472">Membrane</keyword>
<dbReference type="InterPro" id="IPR002126">
    <property type="entry name" value="Cadherin-like_dom"/>
</dbReference>
<evidence type="ECO:0000256" key="7">
    <source>
        <dbReference type="ARBA" id="ARBA00023136"/>
    </source>
</evidence>
<reference evidence="10" key="2">
    <citation type="submission" date="2025-08" db="UniProtKB">
        <authorList>
            <consortium name="Ensembl"/>
        </authorList>
    </citation>
    <scope>IDENTIFICATION</scope>
</reference>
<reference evidence="10" key="1">
    <citation type="submission" date="2019-06" db="EMBL/GenBank/DDBJ databases">
        <authorList>
            <consortium name="Wellcome Sanger Institute Data Sharing"/>
        </authorList>
    </citation>
    <scope>NUCLEOTIDE SEQUENCE [LARGE SCALE GENOMIC DNA]</scope>
</reference>
<reference evidence="10" key="3">
    <citation type="submission" date="2025-09" db="UniProtKB">
        <authorList>
            <consortium name="Ensembl"/>
        </authorList>
    </citation>
    <scope>IDENTIFICATION</scope>
</reference>
<dbReference type="Pfam" id="PF00028">
    <property type="entry name" value="Cadherin"/>
    <property type="match status" value="3"/>
</dbReference>
<sequence length="341" mass="37847">LDNNQNHISSYINSYGIVLTKTVLSVVAQQGDSQVSSVRVYFNVLDVNDNPPVFSKDDFSASLLENTRVGTCFLSFNVSDKDDGKYQVFVINPSGSLCLNAELDRERQSSYNLTVTANDCALPLALQFTSTVHVVIVVDDVNDNAPFIDTGNGTIYLQETLDREHIDVFTVRLTATDKGSPKLETTVNLTIKVEDVNDHDPEFSQSTYSLTVREDIPTGQSLLQVHAHDQDIGPNGQVRYVLTQESPFVVDSVRGVITVMDKLDRERDSNYTLNIMAVDQGNLPRSATAEVSVTVLDVNDFAPMFSPKTLFTEGTKNLIMSIFVCFLINLLSTRSQLWMKI</sequence>
<evidence type="ECO:0000256" key="5">
    <source>
        <dbReference type="ARBA" id="ARBA00022889"/>
    </source>
</evidence>
<dbReference type="AlphaFoldDB" id="A0A672ZEU3"/>
<keyword evidence="5" id="KW-0130">Cell adhesion</keyword>
<evidence type="ECO:0000256" key="6">
    <source>
        <dbReference type="ARBA" id="ARBA00022989"/>
    </source>
</evidence>
<dbReference type="FunFam" id="2.60.40.60:FF:000020">
    <property type="entry name" value="Dachsous cadherin-related 1b"/>
    <property type="match status" value="1"/>
</dbReference>
<name>A0A672ZEU3_9TELE</name>
<keyword evidence="3" id="KW-0677">Repeat</keyword>
<evidence type="ECO:0000256" key="8">
    <source>
        <dbReference type="PROSITE-ProRule" id="PRU00043"/>
    </source>
</evidence>
<dbReference type="PANTHER" id="PTHR24025">
    <property type="entry name" value="DESMOGLEIN FAMILY MEMBER"/>
    <property type="match status" value="1"/>
</dbReference>
<dbReference type="Ensembl" id="ENSSORT00005015997.1">
    <property type="protein sequence ID" value="ENSSORP00005015505.1"/>
    <property type="gene ID" value="ENSSORG00005007867.1"/>
</dbReference>
<dbReference type="GO" id="GO:0009653">
    <property type="term" value="P:anatomical structure morphogenesis"/>
    <property type="evidence" value="ECO:0007669"/>
    <property type="project" value="UniProtKB-ARBA"/>
</dbReference>
<dbReference type="GO" id="GO:0007156">
    <property type="term" value="P:homophilic cell adhesion via plasma membrane adhesion molecules"/>
    <property type="evidence" value="ECO:0007669"/>
    <property type="project" value="InterPro"/>
</dbReference>
<dbReference type="InterPro" id="IPR015919">
    <property type="entry name" value="Cadherin-like_sf"/>
</dbReference>
<dbReference type="InterPro" id="IPR050971">
    <property type="entry name" value="Cadherin-domain_protein"/>
</dbReference>
<accession>A0A672ZEU3</accession>